<reference evidence="1 2" key="1">
    <citation type="submission" date="2017-11" db="EMBL/GenBank/DDBJ databases">
        <title>De-novo sequencing of pomegranate (Punica granatum L.) genome.</title>
        <authorList>
            <person name="Akparov Z."/>
            <person name="Amiraslanov A."/>
            <person name="Hajiyeva S."/>
            <person name="Abbasov M."/>
            <person name="Kaur K."/>
            <person name="Hamwieh A."/>
            <person name="Solovyev V."/>
            <person name="Salamov A."/>
            <person name="Braich B."/>
            <person name="Kosarev P."/>
            <person name="Mahmoud A."/>
            <person name="Hajiyev E."/>
            <person name="Babayeva S."/>
            <person name="Izzatullayeva V."/>
            <person name="Mammadov A."/>
            <person name="Mammadov A."/>
            <person name="Sharifova S."/>
            <person name="Ojaghi J."/>
            <person name="Eynullazada K."/>
            <person name="Bayramov B."/>
            <person name="Abdulazimova A."/>
            <person name="Shahmuradov I."/>
        </authorList>
    </citation>
    <scope>NUCLEOTIDE SEQUENCE [LARGE SCALE GENOMIC DNA]</scope>
    <source>
        <strain evidence="2">cv. AG2017</strain>
        <tissue evidence="1">Leaf</tissue>
    </source>
</reference>
<keyword evidence="2" id="KW-1185">Reference proteome</keyword>
<evidence type="ECO:0000313" key="2">
    <source>
        <dbReference type="Proteomes" id="UP000233551"/>
    </source>
</evidence>
<evidence type="ECO:0000313" key="1">
    <source>
        <dbReference type="EMBL" id="PKI78116.1"/>
    </source>
</evidence>
<dbReference type="AlphaFoldDB" id="A0A2I0LD27"/>
<organism evidence="1 2">
    <name type="scientific">Punica granatum</name>
    <name type="common">Pomegranate</name>
    <dbReference type="NCBI Taxonomy" id="22663"/>
    <lineage>
        <taxon>Eukaryota</taxon>
        <taxon>Viridiplantae</taxon>
        <taxon>Streptophyta</taxon>
        <taxon>Embryophyta</taxon>
        <taxon>Tracheophyta</taxon>
        <taxon>Spermatophyta</taxon>
        <taxon>Magnoliopsida</taxon>
        <taxon>eudicotyledons</taxon>
        <taxon>Gunneridae</taxon>
        <taxon>Pentapetalae</taxon>
        <taxon>rosids</taxon>
        <taxon>malvids</taxon>
        <taxon>Myrtales</taxon>
        <taxon>Lythraceae</taxon>
        <taxon>Punica</taxon>
    </lineage>
</organism>
<proteinExistence type="predicted"/>
<dbReference type="EMBL" id="PGOL01000060">
    <property type="protein sequence ID" value="PKI78116.1"/>
    <property type="molecule type" value="Genomic_DNA"/>
</dbReference>
<protein>
    <submittedName>
        <fullName evidence="1">Uncharacterized protein</fullName>
    </submittedName>
</protein>
<dbReference type="Proteomes" id="UP000233551">
    <property type="component" value="Unassembled WGS sequence"/>
</dbReference>
<accession>A0A2I0LD27</accession>
<name>A0A2I0LD27_PUNGR</name>
<sequence>MEEKEKKKEKEDDRTFKSPMESLGWWGLAICFRENGSDTRDKFFITLEATDDADVVEAKAMLGSNHNDLLSGITATEKPQDRDWAVLATFDNVF</sequence>
<comment type="caution">
    <text evidence="1">The sequence shown here is derived from an EMBL/GenBank/DDBJ whole genome shotgun (WGS) entry which is preliminary data.</text>
</comment>
<gene>
    <name evidence="1" type="ORF">CRG98_001444</name>
</gene>